<proteinExistence type="predicted"/>
<dbReference type="AlphaFoldDB" id="A0A0H3ZZX9"/>
<evidence type="ECO:0000313" key="1">
    <source>
        <dbReference type="EMBL" id="AKN39469.1"/>
    </source>
</evidence>
<organism evidence="1">
    <name type="scientific">Vibrio tasmaniensis</name>
    <dbReference type="NCBI Taxonomy" id="212663"/>
    <lineage>
        <taxon>Bacteria</taxon>
        <taxon>Pseudomonadati</taxon>
        <taxon>Pseudomonadota</taxon>
        <taxon>Gammaproteobacteria</taxon>
        <taxon>Vibrionales</taxon>
        <taxon>Vibrionaceae</taxon>
        <taxon>Vibrio</taxon>
    </lineage>
</organism>
<sequence>MRLNVPQRVYPVLAQGKSKVVSGSLYISLYTKKAPIGAFF</sequence>
<protein>
    <submittedName>
        <fullName evidence="1">Uncharacterized protein</fullName>
    </submittedName>
</protein>
<dbReference type="EMBL" id="KP795705">
    <property type="protein sequence ID" value="AKN40749.1"/>
    <property type="molecule type" value="Genomic_DNA"/>
</dbReference>
<name>A0A0H3ZZX9_9VIBR</name>
<accession>A0A0H3ZZX9</accession>
<dbReference type="EMBL" id="KP795649">
    <property type="protein sequence ID" value="AKN39469.1"/>
    <property type="molecule type" value="Genomic_DNA"/>
</dbReference>
<evidence type="ECO:0000313" key="2">
    <source>
        <dbReference type="EMBL" id="AKN40749.1"/>
    </source>
</evidence>
<reference evidence="1" key="1">
    <citation type="journal article" date="2015" name="MBio">
        <title>Eco-Evolutionary Dynamics of Episomes among Ecologically Cohesive Bacterial Populations.</title>
        <authorList>
            <person name="Xue H."/>
            <person name="Cordero O.X."/>
            <person name="Camas F.M."/>
            <person name="Trimble W."/>
            <person name="Meyer F."/>
            <person name="Guglielmini J."/>
            <person name="Rocha E.P."/>
            <person name="Polz M.F."/>
        </authorList>
    </citation>
    <scope>NUCLEOTIDE SEQUENCE</scope>
    <source>
        <strain evidence="1">FF_3</strain>
        <strain evidence="2">ZF_193</strain>
    </source>
</reference>